<dbReference type="PANTHER" id="PTHR40980">
    <property type="entry name" value="PLUG DOMAIN-CONTAINING PROTEIN"/>
    <property type="match status" value="1"/>
</dbReference>
<accession>A0ABU3L728</accession>
<proteinExistence type="predicted"/>
<protein>
    <submittedName>
        <fullName evidence="6">Outer membrane beta-barrel family protein</fullName>
    </submittedName>
</protein>
<dbReference type="RefSeq" id="WP_314014436.1">
    <property type="nucleotide sequence ID" value="NZ_JAVTTP010000001.1"/>
</dbReference>
<feature type="domain" description="Outer membrane protein beta-barrel" evidence="5">
    <location>
        <begin position="372"/>
        <end position="777"/>
    </location>
</feature>
<dbReference type="Pfam" id="PF13715">
    <property type="entry name" value="CarbopepD_reg_2"/>
    <property type="match status" value="1"/>
</dbReference>
<dbReference type="SUPFAM" id="SSF56935">
    <property type="entry name" value="Porins"/>
    <property type="match status" value="1"/>
</dbReference>
<dbReference type="InterPro" id="IPR041700">
    <property type="entry name" value="OMP_b-brl_3"/>
</dbReference>
<evidence type="ECO:0000259" key="5">
    <source>
        <dbReference type="Pfam" id="PF14905"/>
    </source>
</evidence>
<dbReference type="SUPFAM" id="SSF49452">
    <property type="entry name" value="Starch-binding domain-like"/>
    <property type="match status" value="1"/>
</dbReference>
<reference evidence="6 7" key="1">
    <citation type="submission" date="2023-09" db="EMBL/GenBank/DDBJ databases">
        <title>Novel taxa isolated from Blanes Bay.</title>
        <authorList>
            <person name="Rey-Velasco X."/>
            <person name="Lucena T."/>
        </authorList>
    </citation>
    <scope>NUCLEOTIDE SEQUENCE [LARGE SCALE GENOMIC DNA]</scope>
    <source>
        <strain evidence="6 7">S334</strain>
    </source>
</reference>
<feature type="signal peptide" evidence="4">
    <location>
        <begin position="1"/>
        <end position="22"/>
    </location>
</feature>
<feature type="chain" id="PRO_5046983418" evidence="4">
    <location>
        <begin position="23"/>
        <end position="799"/>
    </location>
</feature>
<name>A0ABU3L728_9FLAO</name>
<dbReference type="InterPro" id="IPR013784">
    <property type="entry name" value="Carb-bd-like_fold"/>
</dbReference>
<dbReference type="Gene3D" id="2.60.40.1120">
    <property type="entry name" value="Carboxypeptidase-like, regulatory domain"/>
    <property type="match status" value="1"/>
</dbReference>
<keyword evidence="7" id="KW-1185">Reference proteome</keyword>
<organism evidence="6 7">
    <name type="scientific">Pricia mediterranea</name>
    <dbReference type="NCBI Taxonomy" id="3076079"/>
    <lineage>
        <taxon>Bacteria</taxon>
        <taxon>Pseudomonadati</taxon>
        <taxon>Bacteroidota</taxon>
        <taxon>Flavobacteriia</taxon>
        <taxon>Flavobacteriales</taxon>
        <taxon>Flavobacteriaceae</taxon>
        <taxon>Pricia</taxon>
    </lineage>
</organism>
<evidence type="ECO:0000256" key="4">
    <source>
        <dbReference type="SAM" id="SignalP"/>
    </source>
</evidence>
<keyword evidence="2" id="KW-0472">Membrane</keyword>
<dbReference type="EMBL" id="JAVTTP010000001">
    <property type="protein sequence ID" value="MDT7828867.1"/>
    <property type="molecule type" value="Genomic_DNA"/>
</dbReference>
<keyword evidence="4" id="KW-0732">Signal</keyword>
<comment type="subcellular location">
    <subcellularLocation>
        <location evidence="1">Cell outer membrane</location>
    </subcellularLocation>
</comment>
<evidence type="ECO:0000313" key="6">
    <source>
        <dbReference type="EMBL" id="MDT7828867.1"/>
    </source>
</evidence>
<dbReference type="Pfam" id="PF14905">
    <property type="entry name" value="OMP_b-brl_3"/>
    <property type="match status" value="1"/>
</dbReference>
<gene>
    <name evidence="6" type="ORF">RQM65_09360</name>
</gene>
<keyword evidence="3" id="KW-0998">Cell outer membrane</keyword>
<comment type="caution">
    <text evidence="6">The sequence shown here is derived from an EMBL/GenBank/DDBJ whole genome shotgun (WGS) entry which is preliminary data.</text>
</comment>
<evidence type="ECO:0000256" key="1">
    <source>
        <dbReference type="ARBA" id="ARBA00004442"/>
    </source>
</evidence>
<evidence type="ECO:0000256" key="3">
    <source>
        <dbReference type="ARBA" id="ARBA00023237"/>
    </source>
</evidence>
<dbReference type="Proteomes" id="UP001250656">
    <property type="component" value="Unassembled WGS sequence"/>
</dbReference>
<sequence>MKNLYYPILITLLSTVMLSAQDYTLSGTVENASNETVSYANVQLLKRLDSTLIDGTSADENGRFEIQRVPQGNYFIKASYIENESELRPIEVNAELVLEPLRLNEGAQALKEVVVISQKPRLERKVDRLVFNIENSALSDSDIWDALKRTPNVVIVNDQLTVKGSAAVGILINGRKVNLPKSDIINLLSGTSASDVEAIEVITAPPAKYSADDAVLINIRKKSNLVAGYNGAIYNRYKQGLLPKHRVGTDHYFKGKKTEFSINYSFNHDREIVKYTDVTDFVENNSVSSTWIAEQYNRIQKKRHNLSAFFDYDIDPKNRLSFSTINVYQPDVARLYNTETSIAGDTLSGFNTLNDSEQRDLNSSYYVDYVRQLDKEGAELSLNAHYTYYDYERKQNLNTVFLGLDDSPTGRNDFTTDAEQRIDLYSVRGDYGVPLGETSKFETGLRYAGITSESEVAQQGFDRDRPGIDPTEAGNFKYDESIFAAYASYSGNWNKWDVKAGLRAEYTLTEGKLDVEAQGNTNDYLKLFPTFSVQFQPAEDHELKAYYYRRLERPRYADINPFRVFQSNFLTIEGNPDLLPGDYQYMAAGYTYKNSYSVEVFYSPNKNRLGQLIFQDNDTKLLRFVQENIMRDRSWGIDFIFTKSVTAFWYCYFLASVFDDKYVFKNKGTDERVEYERVSVYLRSNNSFSFLRDKSLTADLSFTYIGPGLANNVKMDGFGSLDLMLRKTLWQKRLGISMGVEDILNQGNEFSTRDYLDQKGTSLRRGENRLFVLALRYKFGNTGIKDNYKSKAIDERDRL</sequence>
<dbReference type="InterPro" id="IPR036942">
    <property type="entry name" value="Beta-barrel_TonB_sf"/>
</dbReference>
<evidence type="ECO:0000313" key="7">
    <source>
        <dbReference type="Proteomes" id="UP001250656"/>
    </source>
</evidence>
<dbReference type="PANTHER" id="PTHR40980:SF4">
    <property type="entry name" value="TONB-DEPENDENT RECEPTOR-LIKE BETA-BARREL DOMAIN-CONTAINING PROTEIN"/>
    <property type="match status" value="1"/>
</dbReference>
<dbReference type="Gene3D" id="2.40.170.20">
    <property type="entry name" value="TonB-dependent receptor, beta-barrel domain"/>
    <property type="match status" value="1"/>
</dbReference>
<evidence type="ECO:0000256" key="2">
    <source>
        <dbReference type="ARBA" id="ARBA00023136"/>
    </source>
</evidence>